<accession>A0A1F4VRZ5</accession>
<dbReference type="STRING" id="1802628.A2890_01625"/>
<feature type="transmembrane region" description="Helical" evidence="1">
    <location>
        <begin position="6"/>
        <end position="27"/>
    </location>
</feature>
<name>A0A1F4VRZ5_UNCKA</name>
<organism evidence="2 3">
    <name type="scientific">candidate division WWE3 bacterium RIFCSPLOWO2_01_FULL_53_14</name>
    <dbReference type="NCBI Taxonomy" id="1802628"/>
    <lineage>
        <taxon>Bacteria</taxon>
        <taxon>Katanobacteria</taxon>
    </lineage>
</organism>
<feature type="transmembrane region" description="Helical" evidence="1">
    <location>
        <begin position="91"/>
        <end position="116"/>
    </location>
</feature>
<feature type="transmembrane region" description="Helical" evidence="1">
    <location>
        <begin position="166"/>
        <end position="182"/>
    </location>
</feature>
<evidence type="ECO:0000313" key="2">
    <source>
        <dbReference type="EMBL" id="OGC59825.1"/>
    </source>
</evidence>
<sequence length="194" mass="21369">MMGAISISAYGIVLAVSYLLGIFLFWRWGRREGFSSDDLFDLALVSSLAAIAGGKLPPMLLAISSDFFWSGAIMAGAISLLVFASFKRWSFFRLLGLTALALSFAEAAGFIGLAFLEIQSPWMAAGGAVRAGLVYFVYRRFSPELTIFLYWMLEGFLLYFSRGYLSLALAGAGVIGLVWIAIRKRFKVKRRNGK</sequence>
<dbReference type="EMBL" id="MEVL01000033">
    <property type="protein sequence ID" value="OGC59825.1"/>
    <property type="molecule type" value="Genomic_DNA"/>
</dbReference>
<feature type="transmembrane region" description="Helical" evidence="1">
    <location>
        <begin position="67"/>
        <end position="84"/>
    </location>
</feature>
<dbReference type="Proteomes" id="UP000176967">
    <property type="component" value="Unassembled WGS sequence"/>
</dbReference>
<dbReference type="AlphaFoldDB" id="A0A1F4VRZ5"/>
<keyword evidence="1" id="KW-1133">Transmembrane helix</keyword>
<keyword evidence="1" id="KW-0472">Membrane</keyword>
<comment type="caution">
    <text evidence="2">The sequence shown here is derived from an EMBL/GenBank/DDBJ whole genome shotgun (WGS) entry which is preliminary data.</text>
</comment>
<evidence type="ECO:0000313" key="3">
    <source>
        <dbReference type="Proteomes" id="UP000176967"/>
    </source>
</evidence>
<protein>
    <submittedName>
        <fullName evidence="2">Uncharacterized protein</fullName>
    </submittedName>
</protein>
<gene>
    <name evidence="2" type="ORF">A2890_01625</name>
</gene>
<keyword evidence="1" id="KW-0812">Transmembrane</keyword>
<reference evidence="2 3" key="1">
    <citation type="journal article" date="2016" name="Nat. Commun.">
        <title>Thousands of microbial genomes shed light on interconnected biogeochemical processes in an aquifer system.</title>
        <authorList>
            <person name="Anantharaman K."/>
            <person name="Brown C.T."/>
            <person name="Hug L.A."/>
            <person name="Sharon I."/>
            <person name="Castelle C.J."/>
            <person name="Probst A.J."/>
            <person name="Thomas B.C."/>
            <person name="Singh A."/>
            <person name="Wilkins M.J."/>
            <person name="Karaoz U."/>
            <person name="Brodie E.L."/>
            <person name="Williams K.H."/>
            <person name="Hubbard S.S."/>
            <person name="Banfield J.F."/>
        </authorList>
    </citation>
    <scope>NUCLEOTIDE SEQUENCE [LARGE SCALE GENOMIC DNA]</scope>
</reference>
<evidence type="ECO:0000256" key="1">
    <source>
        <dbReference type="SAM" id="Phobius"/>
    </source>
</evidence>
<proteinExistence type="predicted"/>